<reference evidence="2 3" key="1">
    <citation type="submission" date="2024-01" db="EMBL/GenBank/DDBJ databases">
        <title>The genomes of 5 underutilized Papilionoideae crops provide insights into root nodulation and disease resistanc.</title>
        <authorList>
            <person name="Yuan L."/>
        </authorList>
    </citation>
    <scope>NUCLEOTIDE SEQUENCE [LARGE SCALE GENOMIC DNA]</scope>
    <source>
        <strain evidence="2">ZHUSHIDOU_FW_LH</strain>
        <tissue evidence="2">Leaf</tissue>
    </source>
</reference>
<gene>
    <name evidence="2" type="ORF">RIF29_37826</name>
</gene>
<evidence type="ECO:0000313" key="2">
    <source>
        <dbReference type="EMBL" id="KAK7243042.1"/>
    </source>
</evidence>
<dbReference type="AlphaFoldDB" id="A0AAN9E0J1"/>
<sequence length="171" mass="19054">MDKTDVKDDGGANGCCIMNKNDEKVEKAHVNVNGDDEKDSNSLLPPRRGGMSRKSDKTRRKVQWNDKNGNKLAEVLVYEPSDISDSEDEDSDSCICSIIMFDLCSEVGPTVQYPSGSLREPILGSCSSLMGFEMISKVDGGEFWYAAQYTRYFQQYDLDIDDSSTASLYVK</sequence>
<dbReference type="PANTHER" id="PTHR33401:SF2">
    <property type="entry name" value="OS03G0138400 PROTEIN"/>
    <property type="match status" value="1"/>
</dbReference>
<comment type="caution">
    <text evidence="2">The sequence shown here is derived from an EMBL/GenBank/DDBJ whole genome shotgun (WGS) entry which is preliminary data.</text>
</comment>
<accession>A0AAN9E0J1</accession>
<name>A0AAN9E0J1_CROPI</name>
<dbReference type="EMBL" id="JAYWIO010000008">
    <property type="protein sequence ID" value="KAK7243042.1"/>
    <property type="molecule type" value="Genomic_DNA"/>
</dbReference>
<dbReference type="Proteomes" id="UP001372338">
    <property type="component" value="Unassembled WGS sequence"/>
</dbReference>
<proteinExistence type="predicted"/>
<dbReference type="PANTHER" id="PTHR33401">
    <property type="entry name" value="LIGHT-HARVESTING COMPLEX-LIKE PROTEIN OHP2, CHLOROPLASTIC"/>
    <property type="match status" value="1"/>
</dbReference>
<feature type="region of interest" description="Disordered" evidence="1">
    <location>
        <begin position="28"/>
        <end position="64"/>
    </location>
</feature>
<organism evidence="2 3">
    <name type="scientific">Crotalaria pallida</name>
    <name type="common">Smooth rattlebox</name>
    <name type="synonym">Crotalaria striata</name>
    <dbReference type="NCBI Taxonomy" id="3830"/>
    <lineage>
        <taxon>Eukaryota</taxon>
        <taxon>Viridiplantae</taxon>
        <taxon>Streptophyta</taxon>
        <taxon>Embryophyta</taxon>
        <taxon>Tracheophyta</taxon>
        <taxon>Spermatophyta</taxon>
        <taxon>Magnoliopsida</taxon>
        <taxon>eudicotyledons</taxon>
        <taxon>Gunneridae</taxon>
        <taxon>Pentapetalae</taxon>
        <taxon>rosids</taxon>
        <taxon>fabids</taxon>
        <taxon>Fabales</taxon>
        <taxon>Fabaceae</taxon>
        <taxon>Papilionoideae</taxon>
        <taxon>50 kb inversion clade</taxon>
        <taxon>genistoids sensu lato</taxon>
        <taxon>core genistoids</taxon>
        <taxon>Crotalarieae</taxon>
        <taxon>Crotalaria</taxon>
    </lineage>
</organism>
<evidence type="ECO:0000313" key="3">
    <source>
        <dbReference type="Proteomes" id="UP001372338"/>
    </source>
</evidence>
<protein>
    <submittedName>
        <fullName evidence="2">Uncharacterized protein</fullName>
    </submittedName>
</protein>
<evidence type="ECO:0000256" key="1">
    <source>
        <dbReference type="SAM" id="MobiDB-lite"/>
    </source>
</evidence>
<keyword evidence="3" id="KW-1185">Reference proteome</keyword>